<evidence type="ECO:0000313" key="1">
    <source>
        <dbReference type="EMBL" id="BAA10826.1"/>
    </source>
</evidence>
<dbReference type="STRING" id="1148.gene:10500330"/>
<dbReference type="IntAct" id="Q55479">
    <property type="interactions" value="4"/>
</dbReference>
<name>Q55479_SYNY3</name>
<accession>Q55479</accession>
<dbReference type="PaxDb" id="1148-1001339"/>
<sequence length="170" mass="19582">MPTSMSEWNQFLAYFPLDKANWNFKASQNLTAPLILYYSGVLAATPNLRHLLLVSQLKGTDTESFGNQSMPRPKMFDHHASHDFTMLYAQGSAPQRRDLLFHFQISGSDITAKQLAYFLVEACSKAKDEDHVYLGDRRHRNFWADLGRTKLSQLNVDSRIWEDEQSLQII</sequence>
<organism evidence="1 2">
    <name type="scientific">Synechocystis sp. (strain ATCC 27184 / PCC 6803 / Kazusa)</name>
    <dbReference type="NCBI Taxonomy" id="1111708"/>
    <lineage>
        <taxon>Bacteria</taxon>
        <taxon>Bacillati</taxon>
        <taxon>Cyanobacteriota</taxon>
        <taxon>Cyanophyceae</taxon>
        <taxon>Synechococcales</taxon>
        <taxon>Merismopediaceae</taxon>
        <taxon>Synechocystis</taxon>
    </lineage>
</organism>
<dbReference type="AlphaFoldDB" id="Q55479"/>
<keyword evidence="2" id="KW-1185">Reference proteome</keyword>
<proteinExistence type="predicted"/>
<dbReference type="Proteomes" id="UP000001425">
    <property type="component" value="Chromosome"/>
</dbReference>
<dbReference type="InParanoid" id="Q55479"/>
<dbReference type="KEGG" id="syn:sll0508"/>
<dbReference type="EMBL" id="BA000022">
    <property type="protein sequence ID" value="BAA10826.1"/>
    <property type="molecule type" value="Genomic_DNA"/>
</dbReference>
<reference evidence="1 2" key="2">
    <citation type="journal article" date="1996" name="DNA Res.">
        <title>Sequence analysis of the genome of the unicellular cyanobacterium Synechocystis sp. strain PCC6803. II. Sequence determination of the entire genome and assignment of potential protein-coding regions.</title>
        <authorList>
            <person name="Kaneko T."/>
            <person name="Sato S."/>
            <person name="Kotani H."/>
            <person name="Tanaka A."/>
            <person name="Asamizu E."/>
            <person name="Nakamura Y."/>
            <person name="Miyajima N."/>
            <person name="Hirosawa M."/>
            <person name="Sugiura M."/>
            <person name="Sasamoto S."/>
            <person name="Kimura T."/>
            <person name="Hosouchi T."/>
            <person name="Matsuno A."/>
            <person name="Muraki A."/>
            <person name="Nakazaki N."/>
            <person name="Naruo K."/>
            <person name="Okumura S."/>
            <person name="Shimpo S."/>
            <person name="Takeuchi C."/>
            <person name="Wada T."/>
            <person name="Watanabe A."/>
            <person name="Yamada M."/>
            <person name="Yasuda M."/>
            <person name="Tabata S."/>
        </authorList>
    </citation>
    <scope>NUCLEOTIDE SEQUENCE [LARGE SCALE GENOMIC DNA]</scope>
    <source>
        <strain evidence="2">ATCC 27184 / PCC 6803 / Kazusa</strain>
    </source>
</reference>
<protein>
    <submittedName>
        <fullName evidence="1">Sll0508 protein</fullName>
    </submittedName>
</protein>
<dbReference type="eggNOG" id="ENOG502ZEBM">
    <property type="taxonomic scope" value="Bacteria"/>
</dbReference>
<dbReference type="EnsemblBacteria" id="BAA10826">
    <property type="protein sequence ID" value="BAA10826"/>
    <property type="gene ID" value="BAA10826"/>
</dbReference>
<gene>
    <name evidence="1" type="ordered locus">sll0508</name>
</gene>
<reference evidence="1 2" key="1">
    <citation type="journal article" date="1995" name="DNA Res.">
        <title>Sequence analysis of the genome of the unicellular cyanobacterium Synechocystis sp. strain PCC6803. I. Sequence features in the 1 Mb region from map positions 64% to 92% of the genome.</title>
        <authorList>
            <person name="Kaneko T."/>
            <person name="Tanaka A."/>
            <person name="Sato S."/>
            <person name="Kotani H."/>
            <person name="Sazuka T."/>
            <person name="Miyajima N."/>
            <person name="Sugiura M."/>
            <person name="Tabata S."/>
        </authorList>
    </citation>
    <scope>NUCLEOTIDE SEQUENCE [LARGE SCALE GENOMIC DNA]</scope>
    <source>
        <strain evidence="2">ATCC 27184 / PCC 6803 / Kazusa</strain>
    </source>
</reference>
<evidence type="ECO:0000313" key="2">
    <source>
        <dbReference type="Proteomes" id="UP000001425"/>
    </source>
</evidence>
<dbReference type="PIR" id="S75979">
    <property type="entry name" value="S75979"/>
</dbReference>